<feature type="region of interest" description="Disordered" evidence="1">
    <location>
        <begin position="61"/>
        <end position="86"/>
    </location>
</feature>
<reference evidence="2" key="2">
    <citation type="submission" date="2023-01" db="EMBL/GenBank/DDBJ databases">
        <authorList>
            <person name="Sun Q."/>
            <person name="Evtushenko L."/>
        </authorList>
    </citation>
    <scope>NUCLEOTIDE SEQUENCE</scope>
    <source>
        <strain evidence="2">VKM B-2484</strain>
    </source>
</reference>
<dbReference type="Gene3D" id="1.10.3680.10">
    <property type="entry name" value="TerB-like"/>
    <property type="match status" value="1"/>
</dbReference>
<sequence>MIAPYLPQHHSNPGRAMFNSGNFDAKRLLDQFLTPQAGGQGGVPAQQGSLGGLLGGLTGGLTGSANAQPPGATSRPSGSGDVVGRAKEYLGNNGGSLASGAAAGALVSLVLGSKGGRKMAGNAVALGGLALVGTLAYKAYQNYQQGQQPQQTAAEPVPAQLPPAQSPFHPAQAERTHFDVTLLRTMIAASLADGHVDEAERAAISTKLGGQGAQLDDAERFLSQELGAPATPEALAGDAASPEQAAEIYMTALLAIDADTTSERVFLARLATALKLDPALVPHLEASARAARAG</sequence>
<evidence type="ECO:0000313" key="3">
    <source>
        <dbReference type="Proteomes" id="UP001143370"/>
    </source>
</evidence>
<feature type="region of interest" description="Disordered" evidence="1">
    <location>
        <begin position="147"/>
        <end position="169"/>
    </location>
</feature>
<organism evidence="2 3">
    <name type="scientific">Ancylobacter dichloromethanicus</name>
    <dbReference type="NCBI Taxonomy" id="518825"/>
    <lineage>
        <taxon>Bacteria</taxon>
        <taxon>Pseudomonadati</taxon>
        <taxon>Pseudomonadota</taxon>
        <taxon>Alphaproteobacteria</taxon>
        <taxon>Hyphomicrobiales</taxon>
        <taxon>Xanthobacteraceae</taxon>
        <taxon>Ancylobacter</taxon>
    </lineage>
</organism>
<comment type="caution">
    <text evidence="2">The sequence shown here is derived from an EMBL/GenBank/DDBJ whole genome shotgun (WGS) entry which is preliminary data.</text>
</comment>
<name>A0A9W6J4E8_9HYPH</name>
<dbReference type="Pfam" id="PF04391">
    <property type="entry name" value="DUF533"/>
    <property type="match status" value="1"/>
</dbReference>
<gene>
    <name evidence="2" type="ORF">GCM10017643_06470</name>
</gene>
<dbReference type="Proteomes" id="UP001143370">
    <property type="component" value="Unassembled WGS sequence"/>
</dbReference>
<dbReference type="SUPFAM" id="SSF158682">
    <property type="entry name" value="TerB-like"/>
    <property type="match status" value="1"/>
</dbReference>
<dbReference type="InterPro" id="IPR029024">
    <property type="entry name" value="TerB-like"/>
</dbReference>
<protein>
    <recommendedName>
        <fullName evidence="4">Tellurite resistance TerB family protein</fullName>
    </recommendedName>
</protein>
<proteinExistence type="predicted"/>
<evidence type="ECO:0008006" key="4">
    <source>
        <dbReference type="Google" id="ProtNLM"/>
    </source>
</evidence>
<keyword evidence="3" id="KW-1185">Reference proteome</keyword>
<dbReference type="InterPro" id="IPR007486">
    <property type="entry name" value="YebE"/>
</dbReference>
<evidence type="ECO:0000256" key="1">
    <source>
        <dbReference type="SAM" id="MobiDB-lite"/>
    </source>
</evidence>
<reference evidence="2" key="1">
    <citation type="journal article" date="2014" name="Int. J. Syst. Evol. Microbiol.">
        <title>Complete genome sequence of Corynebacterium casei LMG S-19264T (=DSM 44701T), isolated from a smear-ripened cheese.</title>
        <authorList>
            <consortium name="US DOE Joint Genome Institute (JGI-PGF)"/>
            <person name="Walter F."/>
            <person name="Albersmeier A."/>
            <person name="Kalinowski J."/>
            <person name="Ruckert C."/>
        </authorList>
    </citation>
    <scope>NUCLEOTIDE SEQUENCE</scope>
    <source>
        <strain evidence="2">VKM B-2484</strain>
    </source>
</reference>
<dbReference type="CDD" id="cd07178">
    <property type="entry name" value="terB_like_YebE"/>
    <property type="match status" value="1"/>
</dbReference>
<accession>A0A9W6J4E8</accession>
<dbReference type="AlphaFoldDB" id="A0A9W6J4E8"/>
<evidence type="ECO:0000313" key="2">
    <source>
        <dbReference type="EMBL" id="GLK70532.1"/>
    </source>
</evidence>
<dbReference type="EMBL" id="BSFJ01000004">
    <property type="protein sequence ID" value="GLK70532.1"/>
    <property type="molecule type" value="Genomic_DNA"/>
</dbReference>